<evidence type="ECO:0008006" key="2">
    <source>
        <dbReference type="Google" id="ProtNLM"/>
    </source>
</evidence>
<name>A0A383ECY5_9ZZZZ</name>
<dbReference type="AlphaFoldDB" id="A0A383ECY5"/>
<dbReference type="EMBL" id="UINC01224889">
    <property type="protein sequence ID" value="SVE54697.1"/>
    <property type="molecule type" value="Genomic_DNA"/>
</dbReference>
<proteinExistence type="predicted"/>
<dbReference type="InterPro" id="IPR011059">
    <property type="entry name" value="Metal-dep_hydrolase_composite"/>
</dbReference>
<dbReference type="Gene3D" id="2.30.40.10">
    <property type="entry name" value="Urease, subunit C, domain 1"/>
    <property type="match status" value="1"/>
</dbReference>
<dbReference type="GO" id="GO:0016810">
    <property type="term" value="F:hydrolase activity, acting on carbon-nitrogen (but not peptide) bonds"/>
    <property type="evidence" value="ECO:0007669"/>
    <property type="project" value="InterPro"/>
</dbReference>
<dbReference type="SUPFAM" id="SSF51338">
    <property type="entry name" value="Composite domain of metallo-dependent hydrolases"/>
    <property type="match status" value="1"/>
</dbReference>
<sequence length="51" mass="5213">MCGQNFDLVIRNGTVIDGTVAAGRAGDVGVTGDRITAELNPNMFAALCSSI</sequence>
<evidence type="ECO:0000313" key="1">
    <source>
        <dbReference type="EMBL" id="SVE54697.1"/>
    </source>
</evidence>
<accession>A0A383ECY5</accession>
<gene>
    <name evidence="1" type="ORF">METZ01_LOCUS507551</name>
</gene>
<organism evidence="1">
    <name type="scientific">marine metagenome</name>
    <dbReference type="NCBI Taxonomy" id="408172"/>
    <lineage>
        <taxon>unclassified sequences</taxon>
        <taxon>metagenomes</taxon>
        <taxon>ecological metagenomes</taxon>
    </lineage>
</organism>
<protein>
    <recommendedName>
        <fullName evidence="2">Amidohydrolase 3 domain-containing protein</fullName>
    </recommendedName>
</protein>
<reference evidence="1" key="1">
    <citation type="submission" date="2018-05" db="EMBL/GenBank/DDBJ databases">
        <authorList>
            <person name="Lanie J.A."/>
            <person name="Ng W.-L."/>
            <person name="Kazmierczak K.M."/>
            <person name="Andrzejewski T.M."/>
            <person name="Davidsen T.M."/>
            <person name="Wayne K.J."/>
            <person name="Tettelin H."/>
            <person name="Glass J.I."/>
            <person name="Rusch D."/>
            <person name="Podicherti R."/>
            <person name="Tsui H.-C.T."/>
            <person name="Winkler M.E."/>
        </authorList>
    </citation>
    <scope>NUCLEOTIDE SEQUENCE</scope>
</reference>